<organism evidence="3 4">
    <name type="scientific">Gomphillus americanus</name>
    <dbReference type="NCBI Taxonomy" id="1940652"/>
    <lineage>
        <taxon>Eukaryota</taxon>
        <taxon>Fungi</taxon>
        <taxon>Dikarya</taxon>
        <taxon>Ascomycota</taxon>
        <taxon>Pezizomycotina</taxon>
        <taxon>Lecanoromycetes</taxon>
        <taxon>OSLEUM clade</taxon>
        <taxon>Ostropomycetidae</taxon>
        <taxon>Ostropales</taxon>
        <taxon>Graphidaceae</taxon>
        <taxon>Gomphilloideae</taxon>
        <taxon>Gomphillus</taxon>
    </lineage>
</organism>
<dbReference type="EMBL" id="CAJPDQ010000037">
    <property type="protein sequence ID" value="CAF9931090.1"/>
    <property type="molecule type" value="Genomic_DNA"/>
</dbReference>
<evidence type="ECO:0000313" key="4">
    <source>
        <dbReference type="Proteomes" id="UP000664169"/>
    </source>
</evidence>
<evidence type="ECO:0000256" key="1">
    <source>
        <dbReference type="SAM" id="MobiDB-lite"/>
    </source>
</evidence>
<name>A0A8H3IRZ2_9LECA</name>
<protein>
    <submittedName>
        <fullName evidence="3">Uncharacterized protein</fullName>
    </submittedName>
</protein>
<keyword evidence="2" id="KW-0472">Membrane</keyword>
<feature type="transmembrane region" description="Helical" evidence="2">
    <location>
        <begin position="261"/>
        <end position="279"/>
    </location>
</feature>
<feature type="transmembrane region" description="Helical" evidence="2">
    <location>
        <begin position="20"/>
        <end position="39"/>
    </location>
</feature>
<dbReference type="OrthoDB" id="2126185at2759"/>
<gene>
    <name evidence="3" type="ORF">GOMPHAMPRED_005825</name>
</gene>
<keyword evidence="2" id="KW-1133">Transmembrane helix</keyword>
<accession>A0A8H3IRZ2</accession>
<feature type="region of interest" description="Disordered" evidence="1">
    <location>
        <begin position="453"/>
        <end position="501"/>
    </location>
</feature>
<proteinExistence type="predicted"/>
<keyword evidence="4" id="KW-1185">Reference proteome</keyword>
<feature type="transmembrane region" description="Helical" evidence="2">
    <location>
        <begin position="329"/>
        <end position="348"/>
    </location>
</feature>
<evidence type="ECO:0000256" key="2">
    <source>
        <dbReference type="SAM" id="Phobius"/>
    </source>
</evidence>
<feature type="transmembrane region" description="Helical" evidence="2">
    <location>
        <begin position="60"/>
        <end position="81"/>
    </location>
</feature>
<reference evidence="3" key="1">
    <citation type="submission" date="2021-03" db="EMBL/GenBank/DDBJ databases">
        <authorList>
            <person name="Tagirdzhanova G."/>
        </authorList>
    </citation>
    <scope>NUCLEOTIDE SEQUENCE</scope>
</reference>
<comment type="caution">
    <text evidence="3">The sequence shown here is derived from an EMBL/GenBank/DDBJ whole genome shotgun (WGS) entry which is preliminary data.</text>
</comment>
<feature type="transmembrane region" description="Helical" evidence="2">
    <location>
        <begin position="174"/>
        <end position="197"/>
    </location>
</feature>
<dbReference type="AlphaFoldDB" id="A0A8H3IRZ2"/>
<dbReference type="Proteomes" id="UP000664169">
    <property type="component" value="Unassembled WGS sequence"/>
</dbReference>
<sequence length="542" mass="58857">MAPIEPDLTNSNTRSILAGATYLTTTATLVALIGYRVFYRAYISLPPSQYTRIREHSRKYSVDVFAGLAAVSLGIALYYGYQFLLLSYQIWAYERGEIIPTGLTTEEGLLSASGPRLFLGRWFHDTDLTGEFWEIAMEKTRRRWWTNQLLVSTAAWSSYVSVQGRARGIPHLWAFVALAPLTSLAFAMNLFFVAVLLTPTPIPSDATALAPTSPKRHGRKVSTSVKSAAANTAIRADTFLGRLVATRDHYLPPKPSNWTPAPLVSLIPLVLTVVHTTLLSFASNTTAFHSLLNLLLVDVFLPVLLPVVLPRSWGSTTTTHHHHTKSLTAFSILSLGLHIFTTFIAIIYNDPGAHRHRHSVLFFRKDSDRSQAARTATAFGKIAGAIFDHPAVGRIGSDVLLVSITLATWAAVRGLDPRQILRAAGWASKSELERAAQVKNLVVQEVQSLMHSAVNDNEDTLPETPSPRRSAKKSTAAKKIEDGEAPGEKGAGARSFPESAVAVRGEDEAEIDWESGALAWGMMVLGGLGCGVAGVLGADIGL</sequence>
<feature type="transmembrane region" description="Helical" evidence="2">
    <location>
        <begin position="291"/>
        <end position="309"/>
    </location>
</feature>
<keyword evidence="2" id="KW-0812">Transmembrane</keyword>
<evidence type="ECO:0000313" key="3">
    <source>
        <dbReference type="EMBL" id="CAF9931090.1"/>
    </source>
</evidence>